<dbReference type="NCBIfam" id="TIGR00277">
    <property type="entry name" value="HDIG"/>
    <property type="match status" value="1"/>
</dbReference>
<dbReference type="PANTHER" id="PTHR33594">
    <property type="entry name" value="SUPERFAMILY HYDROLASE, PUTATIVE (AFU_ORTHOLOGUE AFUA_1G03035)-RELATED"/>
    <property type="match status" value="1"/>
</dbReference>
<dbReference type="Pfam" id="PF01966">
    <property type="entry name" value="HD"/>
    <property type="match status" value="1"/>
</dbReference>
<dbReference type="CDD" id="cd00077">
    <property type="entry name" value="HDc"/>
    <property type="match status" value="1"/>
</dbReference>
<feature type="domain" description="HD" evidence="1">
    <location>
        <begin position="31"/>
        <end position="136"/>
    </location>
</feature>
<organism evidence="2 3">
    <name type="scientific">Desulfobulbus oligotrophicus</name>
    <dbReference type="NCBI Taxonomy" id="1909699"/>
    <lineage>
        <taxon>Bacteria</taxon>
        <taxon>Pseudomonadati</taxon>
        <taxon>Thermodesulfobacteriota</taxon>
        <taxon>Desulfobulbia</taxon>
        <taxon>Desulfobulbales</taxon>
        <taxon>Desulfobulbaceae</taxon>
        <taxon>Desulfobulbus</taxon>
    </lineage>
</organism>
<dbReference type="PANTHER" id="PTHR33594:SF1">
    <property type="entry name" value="HD_PDEASE DOMAIN-CONTAINING PROTEIN"/>
    <property type="match status" value="1"/>
</dbReference>
<dbReference type="KEGG" id="dog:HP555_06435"/>
<dbReference type="InterPro" id="IPR006675">
    <property type="entry name" value="HDIG_dom"/>
</dbReference>
<dbReference type="Gene3D" id="1.10.3210.50">
    <property type="match status" value="1"/>
</dbReference>
<protein>
    <submittedName>
        <fullName evidence="2">HD domain-containing protein</fullName>
    </submittedName>
</protein>
<dbReference type="PROSITE" id="PS51831">
    <property type="entry name" value="HD"/>
    <property type="match status" value="1"/>
</dbReference>
<dbReference type="SUPFAM" id="SSF109604">
    <property type="entry name" value="HD-domain/PDEase-like"/>
    <property type="match status" value="1"/>
</dbReference>
<gene>
    <name evidence="2" type="ORF">HP555_06435</name>
</gene>
<dbReference type="RefSeq" id="WP_199264350.1">
    <property type="nucleotide sequence ID" value="NZ_CP054140.1"/>
</dbReference>
<reference evidence="2 3" key="1">
    <citation type="submission" date="2020-05" db="EMBL/GenBank/DDBJ databases">
        <title>Complete genome of Desulfobulbus oligotrophicus.</title>
        <authorList>
            <person name="Podar M."/>
        </authorList>
    </citation>
    <scope>NUCLEOTIDE SEQUENCE [LARGE SCALE GENOMIC DNA]</scope>
    <source>
        <strain evidence="2 3">Prop6</strain>
    </source>
</reference>
<keyword evidence="3" id="KW-1185">Reference proteome</keyword>
<sequence length="219" mass="24223">MMSSIADNPALLEQLKSISRVYCEAEGGAHGPDHSLRVLHNATTIGRLMGGRLDVLVPAALLHDIGRKDESQSFGQICHAQRGAELAAPLLDKLGYTPVAIEAICHCIRTHRYRDNKQPQSLEAKILFDADKLDSIGAIGIGRAFLFAGQIGARLHNPEVDPFATLPYSLDDTAYREFVVKMSAIRKQMLTSAGRKMAEQRHAFMHTFFEQLTREVTNL</sequence>
<dbReference type="InterPro" id="IPR003607">
    <property type="entry name" value="HD/PDEase_dom"/>
</dbReference>
<evidence type="ECO:0000259" key="1">
    <source>
        <dbReference type="PROSITE" id="PS51831"/>
    </source>
</evidence>
<accession>A0A7T5VD29</accession>
<evidence type="ECO:0000313" key="3">
    <source>
        <dbReference type="Proteomes" id="UP000596092"/>
    </source>
</evidence>
<dbReference type="EMBL" id="CP054140">
    <property type="protein sequence ID" value="QQG65529.1"/>
    <property type="molecule type" value="Genomic_DNA"/>
</dbReference>
<evidence type="ECO:0000313" key="2">
    <source>
        <dbReference type="EMBL" id="QQG65529.1"/>
    </source>
</evidence>
<proteinExistence type="predicted"/>
<dbReference type="SMART" id="SM00471">
    <property type="entry name" value="HDc"/>
    <property type="match status" value="1"/>
</dbReference>
<dbReference type="InterPro" id="IPR006674">
    <property type="entry name" value="HD_domain"/>
</dbReference>
<dbReference type="Proteomes" id="UP000596092">
    <property type="component" value="Chromosome"/>
</dbReference>
<name>A0A7T5VD29_9BACT</name>
<dbReference type="AlphaFoldDB" id="A0A7T5VD29"/>